<gene>
    <name evidence="2" type="ORF">GCM10009836_46290</name>
</gene>
<dbReference type="InterPro" id="IPR029044">
    <property type="entry name" value="Nucleotide-diphossugar_trans"/>
</dbReference>
<keyword evidence="3" id="KW-1185">Reference proteome</keyword>
<dbReference type="PANTHER" id="PTHR22916:SF56">
    <property type="entry name" value="GLYCOSYL TRANSFERASE"/>
    <property type="match status" value="1"/>
</dbReference>
<dbReference type="InterPro" id="IPR001173">
    <property type="entry name" value="Glyco_trans_2-like"/>
</dbReference>
<evidence type="ECO:0000259" key="1">
    <source>
        <dbReference type="Pfam" id="PF00535"/>
    </source>
</evidence>
<evidence type="ECO:0000313" key="2">
    <source>
        <dbReference type="EMBL" id="GAA1860887.1"/>
    </source>
</evidence>
<protein>
    <recommendedName>
        <fullName evidence="1">Glycosyltransferase 2-like domain-containing protein</fullName>
    </recommendedName>
</protein>
<organism evidence="2 3">
    <name type="scientific">Pseudonocardia ailaonensis</name>
    <dbReference type="NCBI Taxonomy" id="367279"/>
    <lineage>
        <taxon>Bacteria</taxon>
        <taxon>Bacillati</taxon>
        <taxon>Actinomycetota</taxon>
        <taxon>Actinomycetes</taxon>
        <taxon>Pseudonocardiales</taxon>
        <taxon>Pseudonocardiaceae</taxon>
        <taxon>Pseudonocardia</taxon>
    </lineage>
</organism>
<proteinExistence type="predicted"/>
<comment type="caution">
    <text evidence="2">The sequence shown here is derived from an EMBL/GenBank/DDBJ whole genome shotgun (WGS) entry which is preliminary data.</text>
</comment>
<dbReference type="SUPFAM" id="SSF53448">
    <property type="entry name" value="Nucleotide-diphospho-sugar transferases"/>
    <property type="match status" value="1"/>
</dbReference>
<dbReference type="Gene3D" id="3.90.550.10">
    <property type="entry name" value="Spore Coat Polysaccharide Biosynthesis Protein SpsA, Chain A"/>
    <property type="match status" value="1"/>
</dbReference>
<dbReference type="Proteomes" id="UP001500449">
    <property type="component" value="Unassembled WGS sequence"/>
</dbReference>
<dbReference type="PANTHER" id="PTHR22916">
    <property type="entry name" value="GLYCOSYLTRANSFERASE"/>
    <property type="match status" value="1"/>
</dbReference>
<name>A0ABN2NC04_9PSEU</name>
<dbReference type="RefSeq" id="WP_344420733.1">
    <property type="nucleotide sequence ID" value="NZ_BAAAQK010000018.1"/>
</dbReference>
<accession>A0ABN2NC04</accession>
<evidence type="ECO:0000313" key="3">
    <source>
        <dbReference type="Proteomes" id="UP001500449"/>
    </source>
</evidence>
<reference evidence="2 3" key="1">
    <citation type="journal article" date="2019" name="Int. J. Syst. Evol. Microbiol.">
        <title>The Global Catalogue of Microorganisms (GCM) 10K type strain sequencing project: providing services to taxonomists for standard genome sequencing and annotation.</title>
        <authorList>
            <consortium name="The Broad Institute Genomics Platform"/>
            <consortium name="The Broad Institute Genome Sequencing Center for Infectious Disease"/>
            <person name="Wu L."/>
            <person name="Ma J."/>
        </authorList>
    </citation>
    <scope>NUCLEOTIDE SEQUENCE [LARGE SCALE GENOMIC DNA]</scope>
    <source>
        <strain evidence="2 3">JCM 16009</strain>
    </source>
</reference>
<dbReference type="Pfam" id="PF00535">
    <property type="entry name" value="Glycos_transf_2"/>
    <property type="match status" value="1"/>
</dbReference>
<sequence>MSEARVAVCVPVYNKELFLAETMQSILDQTFTDFELVVLDNASSDDSVAIATKFSDPRVRVEQNATTVPPTVNFNRVVRLSSAPFVLVVMADDILDPDLLERQVDALESAPDLAMVAVRHHNIDEDGHVVARDRCLRTPDLLGRRTRTELLRRAVRHGGNPIGGPTAVLFRRTAFDAAAGFAEDEPFFSTDISMWLRLTRHGDYLGLPETRCRFRLNSGSYSARMGRDAVRVQRRWVRDLRRTNRPDLRLSDLLYGDARAPLTSVRQQLIFAASAPPSPVQRLAAGVLGLRTPGRA</sequence>
<feature type="domain" description="Glycosyltransferase 2-like" evidence="1">
    <location>
        <begin position="8"/>
        <end position="176"/>
    </location>
</feature>
<dbReference type="EMBL" id="BAAAQK010000018">
    <property type="protein sequence ID" value="GAA1860887.1"/>
    <property type="molecule type" value="Genomic_DNA"/>
</dbReference>